<keyword evidence="4" id="KW-0830">Ubiquinone</keyword>
<dbReference type="GO" id="GO:0005737">
    <property type="term" value="C:cytoplasm"/>
    <property type="evidence" value="ECO:0007669"/>
    <property type="project" value="UniProtKB-SubCell"/>
</dbReference>
<evidence type="ECO:0000256" key="2">
    <source>
        <dbReference type="SAM" id="Coils"/>
    </source>
</evidence>
<accession>A0A1M5HZN7</accession>
<dbReference type="PANTHER" id="PTHR38693">
    <property type="entry name" value="UBIQUINONE BIOSYNTHESIS PROTEIN UBIJ"/>
    <property type="match status" value="1"/>
</dbReference>
<dbReference type="AlphaFoldDB" id="A0A1M5HZN7"/>
<dbReference type="GO" id="GO:0006744">
    <property type="term" value="P:ubiquinone biosynthetic process"/>
    <property type="evidence" value="ECO:0007669"/>
    <property type="project" value="UniProtKB-UniRule"/>
</dbReference>
<proteinExistence type="inferred from homology"/>
<dbReference type="RefSeq" id="WP_073320688.1">
    <property type="nucleotide sequence ID" value="NZ_FQWD01000002.1"/>
</dbReference>
<keyword evidence="1" id="KW-0831">Ubiquinone biosynthesis</keyword>
<dbReference type="InterPro" id="IPR038989">
    <property type="entry name" value="UbiJ"/>
</dbReference>
<sequence>MPTVPLLTAAAEVLANKLLALDPDAKQSLKRLQGKRLVINLTDVNQRIALAISEQVDVLALQELPEGDDLTCVVTTRLAVLPKLKEASQLTQLIKAGELEVSGELAIAQQFSSVINSLDIDWEEQLALHTGDVIANQVFSIARSVGQQLKRFGDKSSLIVGSALTDEKQLAAHKLAVLHFSDEVSRLRDDAERLESRLSRLESKQS</sequence>
<keyword evidence="5" id="KW-1185">Reference proteome</keyword>
<protein>
    <recommendedName>
        <fullName evidence="1">Ubiquinone biosynthesis accessory factor UbiJ</fullName>
    </recommendedName>
</protein>
<evidence type="ECO:0000313" key="5">
    <source>
        <dbReference type="Proteomes" id="UP000184520"/>
    </source>
</evidence>
<keyword evidence="1" id="KW-0963">Cytoplasm</keyword>
<dbReference type="InterPro" id="IPR003033">
    <property type="entry name" value="SCP2_sterol-bd_dom"/>
</dbReference>
<dbReference type="Proteomes" id="UP000184520">
    <property type="component" value="Unassembled WGS sequence"/>
</dbReference>
<feature type="coiled-coil region" evidence="2">
    <location>
        <begin position="177"/>
        <end position="204"/>
    </location>
</feature>
<reference evidence="5" key="1">
    <citation type="submission" date="2016-11" db="EMBL/GenBank/DDBJ databases">
        <authorList>
            <person name="Varghese N."/>
            <person name="Submissions S."/>
        </authorList>
    </citation>
    <scope>NUCLEOTIDE SEQUENCE [LARGE SCALE GENOMIC DNA]</scope>
    <source>
        <strain evidence="5">CGMCC 1.8995</strain>
    </source>
</reference>
<comment type="similarity">
    <text evidence="1">Belongs to the UbiJ family.</text>
</comment>
<dbReference type="EMBL" id="FQWD01000002">
    <property type="protein sequence ID" value="SHG21250.1"/>
    <property type="molecule type" value="Genomic_DNA"/>
</dbReference>
<organism evidence="4 5">
    <name type="scientific">Marisediminitalea aggregata</name>
    <dbReference type="NCBI Taxonomy" id="634436"/>
    <lineage>
        <taxon>Bacteria</taxon>
        <taxon>Pseudomonadati</taxon>
        <taxon>Pseudomonadota</taxon>
        <taxon>Gammaproteobacteria</taxon>
        <taxon>Alteromonadales</taxon>
        <taxon>Alteromonadaceae</taxon>
        <taxon>Marisediminitalea</taxon>
    </lineage>
</organism>
<dbReference type="OrthoDB" id="5801225at2"/>
<dbReference type="Pfam" id="PF02036">
    <property type="entry name" value="SCP2"/>
    <property type="match status" value="1"/>
</dbReference>
<dbReference type="InterPro" id="IPR036527">
    <property type="entry name" value="SCP2_sterol-bd_dom_sf"/>
</dbReference>
<evidence type="ECO:0000313" key="4">
    <source>
        <dbReference type="EMBL" id="SHG21250.1"/>
    </source>
</evidence>
<dbReference type="UniPathway" id="UPA00232"/>
<dbReference type="STRING" id="634436.SAMN05216361_1695"/>
<dbReference type="PANTHER" id="PTHR38693:SF1">
    <property type="entry name" value="UBIQUINONE BIOSYNTHESIS ACCESSORY FACTOR UBIJ"/>
    <property type="match status" value="1"/>
</dbReference>
<feature type="domain" description="SCP2" evidence="3">
    <location>
        <begin position="16"/>
        <end position="115"/>
    </location>
</feature>
<dbReference type="HAMAP" id="MF_02215">
    <property type="entry name" value="UbiJ"/>
    <property type="match status" value="1"/>
</dbReference>
<comment type="function">
    <text evidence="1">Required for ubiquinone (coenzyme Q) biosynthesis. Binds hydrophobic ubiquinone biosynthetic intermediates via its SCP2 domain and is essential for the stability of the Ubi complex. May constitute a docking platform where Ubi enzymes assemble and access their SCP2-bound polyprenyl substrates.</text>
</comment>
<gene>
    <name evidence="1" type="primary">ubiJ</name>
    <name evidence="4" type="ORF">SAMN05216361_1695</name>
</gene>
<dbReference type="SUPFAM" id="SSF55718">
    <property type="entry name" value="SCP-like"/>
    <property type="match status" value="1"/>
</dbReference>
<evidence type="ECO:0000256" key="1">
    <source>
        <dbReference type="HAMAP-Rule" id="MF_02215"/>
    </source>
</evidence>
<name>A0A1M5HZN7_9ALTE</name>
<comment type="subcellular location">
    <subcellularLocation>
        <location evidence="1">Cytoplasm</location>
    </subcellularLocation>
</comment>
<comment type="pathway">
    <text evidence="1">Cofactor biosynthesis; ubiquinone biosynthesis.</text>
</comment>
<evidence type="ECO:0000259" key="3">
    <source>
        <dbReference type="Pfam" id="PF02036"/>
    </source>
</evidence>
<keyword evidence="2" id="KW-0175">Coiled coil</keyword>